<keyword evidence="5" id="KW-0732">Signal</keyword>
<evidence type="ECO:0000256" key="2">
    <source>
        <dbReference type="ARBA" id="ARBA00023136"/>
    </source>
</evidence>
<gene>
    <name evidence="7" type="ORF">HNP48_005463</name>
</gene>
<keyword evidence="3" id="KW-0998">Cell outer membrane</keyword>
<name>A0A7X0PJJ6_9BURK</name>
<dbReference type="RefSeq" id="WP_184863058.1">
    <property type="nucleotide sequence ID" value="NZ_JACHLK010000014.1"/>
</dbReference>
<sequence length="1135" mass="123000">MPSTRPWMTTPVALAAATLCLPAAWAQCAGGSVASGAAAAQIVALAGQGQTRPAGDGPWSPAVLAQQLGAGAGVRTLELSSAALLLADRTQIRMSAHAQLRLCESQPERSLLELAAGRLWARTKKAPAALQLQTPAALAVVRGTDWDVEVDAAGRTTLTVLSGQVDLSNAFGRVELGPAEQGYAEPGKAPVKRLLVRPRDRVQWVMANPVDAERWAEMNAPGIPPPLAAIRDDLRTGQWPRARARLLALSASGQGGAVAELLLADLEVFDDRMDAAQQRLAAAWQRTQDPRTAARRAELLMALDQGAEARRWLDAARAQAPEATALLRADADWQRLEGRGDEAIALYRRAVAGAQARQEPAVDQAAAQWSLGRALRERGDLRGAREALASAVALAPEHPAYQGEQATLAAEALRLGDARAGFDTALAQAGDDYVSLAGAGLVLLQQGDPASARIQLLKALVIEPRYARAQVWLAVAEYQLGEPAAALDSLARARLADPKDPLPWQIESVLRNDEGEPVAAIAAAREALTRLPFLKSLDPLTSDSQGSANLGKALGDFGLEHWARAYASASYYPLWAGSHFFLANRYESDFSSNSERYQGYLSDPTAFGSSEKRAPLMLTQGSEWLWIASAERGPVHDKLATDVGHRGFAAAPVPVAWQVRSNGVQFWPNNGNAPSYRLSSPGFDIALGLRPSESLGLFMLHTEDRVRYSFPQGRDLGNGVTFNGLARQRTQRTDVGGSWRWSPDAQTWLKLHRARYGQGLVVDDEVWGPQDSRTTDRDDGVLLRHTVQQGGQRLSLGWEDTRGVFATHLSDPLVTLAGATRARFRMPWLAGEWRQGPWTWHAEAYWPRLDVRYDDRFYDSLTGEDLGDPIAARAGHARQALPRLGLSYRLGPGRALHLAYIENVRSPGAHTLSPVALGAIAIDHHYQLPGSFGRKRAAQLDWEFDERSFGAATLSSQDIVNPTFAGGGLALPPRVLVGLDRVGTLGAQIQTAQTVVDPYDESPVFSQGRLHQAGLAFNRVLAPRWSMLGAYTWAQSRNLGPRFTGNALPGFARHTVALASVWKHGGRDLTAGSLVYRGSRFADEANAVARRPGWGLMLVHSLDSADRRWSFIATAQAPLNGDTRPTLWMRVRYRD</sequence>
<dbReference type="InterPro" id="IPR036942">
    <property type="entry name" value="Beta-barrel_TonB_sf"/>
</dbReference>
<comment type="subcellular location">
    <subcellularLocation>
        <location evidence="1">Cell outer membrane</location>
    </subcellularLocation>
</comment>
<dbReference type="Pfam" id="PF14559">
    <property type="entry name" value="TPR_19"/>
    <property type="match status" value="1"/>
</dbReference>
<feature type="domain" description="FecR protein" evidence="6">
    <location>
        <begin position="74"/>
        <end position="165"/>
    </location>
</feature>
<dbReference type="SUPFAM" id="SSF56935">
    <property type="entry name" value="Porins"/>
    <property type="match status" value="1"/>
</dbReference>
<dbReference type="InterPro" id="IPR011990">
    <property type="entry name" value="TPR-like_helical_dom_sf"/>
</dbReference>
<dbReference type="InterPro" id="IPR006860">
    <property type="entry name" value="FecR"/>
</dbReference>
<accession>A0A7X0PJJ6</accession>
<evidence type="ECO:0000256" key="3">
    <source>
        <dbReference type="ARBA" id="ARBA00023237"/>
    </source>
</evidence>
<dbReference type="Gene3D" id="2.60.120.1440">
    <property type="match status" value="1"/>
</dbReference>
<dbReference type="EMBL" id="JACHLK010000014">
    <property type="protein sequence ID" value="MBB6562747.1"/>
    <property type="molecule type" value="Genomic_DNA"/>
</dbReference>
<keyword evidence="2" id="KW-0472">Membrane</keyword>
<feature type="signal peptide" evidence="5">
    <location>
        <begin position="1"/>
        <end position="26"/>
    </location>
</feature>
<organism evidence="7 8">
    <name type="scientific">Acidovorax soli</name>
    <dbReference type="NCBI Taxonomy" id="592050"/>
    <lineage>
        <taxon>Bacteria</taxon>
        <taxon>Pseudomonadati</taxon>
        <taxon>Pseudomonadota</taxon>
        <taxon>Betaproteobacteria</taxon>
        <taxon>Burkholderiales</taxon>
        <taxon>Comamonadaceae</taxon>
        <taxon>Acidovorax</taxon>
    </lineage>
</organism>
<reference evidence="7 8" key="1">
    <citation type="submission" date="2020-08" db="EMBL/GenBank/DDBJ databases">
        <title>Functional genomics of gut bacteria from endangered species of beetles.</title>
        <authorList>
            <person name="Carlos-Shanley C."/>
        </authorList>
    </citation>
    <scope>NUCLEOTIDE SEQUENCE [LARGE SCALE GENOMIC DNA]</scope>
    <source>
        <strain evidence="7 8">S00198</strain>
    </source>
</reference>
<evidence type="ECO:0000256" key="5">
    <source>
        <dbReference type="SAM" id="SignalP"/>
    </source>
</evidence>
<dbReference type="PANTHER" id="PTHR38731">
    <property type="entry name" value="LIPL45-RELATED LIPOPROTEIN-RELATED"/>
    <property type="match status" value="1"/>
</dbReference>
<feature type="chain" id="PRO_5030902943" evidence="5">
    <location>
        <begin position="27"/>
        <end position="1135"/>
    </location>
</feature>
<dbReference type="InterPro" id="IPR019734">
    <property type="entry name" value="TPR_rpt"/>
</dbReference>
<evidence type="ECO:0000313" key="8">
    <source>
        <dbReference type="Proteomes" id="UP000575083"/>
    </source>
</evidence>
<dbReference type="GO" id="GO:0009279">
    <property type="term" value="C:cell outer membrane"/>
    <property type="evidence" value="ECO:0007669"/>
    <property type="project" value="UniProtKB-SubCell"/>
</dbReference>
<evidence type="ECO:0000313" key="7">
    <source>
        <dbReference type="EMBL" id="MBB6562747.1"/>
    </source>
</evidence>
<dbReference type="Proteomes" id="UP000575083">
    <property type="component" value="Unassembled WGS sequence"/>
</dbReference>
<dbReference type="Gene3D" id="2.40.170.20">
    <property type="entry name" value="TonB-dependent receptor, beta-barrel domain"/>
    <property type="match status" value="1"/>
</dbReference>
<dbReference type="PROSITE" id="PS50005">
    <property type="entry name" value="TPR"/>
    <property type="match status" value="1"/>
</dbReference>
<evidence type="ECO:0000256" key="1">
    <source>
        <dbReference type="ARBA" id="ARBA00004442"/>
    </source>
</evidence>
<dbReference type="Pfam" id="PF04773">
    <property type="entry name" value="FecR"/>
    <property type="match status" value="1"/>
</dbReference>
<evidence type="ECO:0000259" key="6">
    <source>
        <dbReference type="Pfam" id="PF04773"/>
    </source>
</evidence>
<dbReference type="PANTHER" id="PTHR38731:SF1">
    <property type="entry name" value="FECR PROTEIN DOMAIN-CONTAINING PROTEIN"/>
    <property type="match status" value="1"/>
</dbReference>
<dbReference type="AlphaFoldDB" id="A0A7X0PJJ6"/>
<feature type="repeat" description="TPR" evidence="4">
    <location>
        <begin position="365"/>
        <end position="398"/>
    </location>
</feature>
<comment type="caution">
    <text evidence="7">The sequence shown here is derived from an EMBL/GenBank/DDBJ whole genome shotgun (WGS) entry which is preliminary data.</text>
</comment>
<dbReference type="Gene3D" id="1.25.40.10">
    <property type="entry name" value="Tetratricopeptide repeat domain"/>
    <property type="match status" value="1"/>
</dbReference>
<proteinExistence type="predicted"/>
<dbReference type="SMART" id="SM00028">
    <property type="entry name" value="TPR"/>
    <property type="match status" value="4"/>
</dbReference>
<keyword evidence="8" id="KW-1185">Reference proteome</keyword>
<keyword evidence="4" id="KW-0802">TPR repeat</keyword>
<protein>
    <submittedName>
        <fullName evidence="7">Tetratricopeptide (TPR) repeat protein</fullName>
    </submittedName>
</protein>
<dbReference type="SUPFAM" id="SSF48452">
    <property type="entry name" value="TPR-like"/>
    <property type="match status" value="1"/>
</dbReference>
<evidence type="ECO:0000256" key="4">
    <source>
        <dbReference type="PROSITE-ProRule" id="PRU00339"/>
    </source>
</evidence>